<dbReference type="AlphaFoldDB" id="D8TNF7"/>
<sequence length="88" mass="9800">MGKLSCSPRHSSTHVGRHPHNLIHMDVSGPMPDASVGGTRCFTALYDDFSKFFELCCIAVKGEVPGTVHKVSQQWERQTGVEVHFLYL</sequence>
<dbReference type="InterPro" id="IPR012337">
    <property type="entry name" value="RNaseH-like_sf"/>
</dbReference>
<dbReference type="EMBL" id="GL378329">
    <property type="protein sequence ID" value="EFJ50984.1"/>
    <property type="molecule type" value="Genomic_DNA"/>
</dbReference>
<dbReference type="RefSeq" id="XP_002947996.1">
    <property type="nucleotide sequence ID" value="XM_002947950.1"/>
</dbReference>
<evidence type="ECO:0000313" key="1">
    <source>
        <dbReference type="EMBL" id="EFJ50984.1"/>
    </source>
</evidence>
<reference evidence="1 2" key="1">
    <citation type="journal article" date="2010" name="Science">
        <title>Genomic analysis of organismal complexity in the multicellular green alga Volvox carteri.</title>
        <authorList>
            <person name="Prochnik S.E."/>
            <person name="Umen J."/>
            <person name="Nedelcu A.M."/>
            <person name="Hallmann A."/>
            <person name="Miller S.M."/>
            <person name="Nishii I."/>
            <person name="Ferris P."/>
            <person name="Kuo A."/>
            <person name="Mitros T."/>
            <person name="Fritz-Laylin L.K."/>
            <person name="Hellsten U."/>
            <person name="Chapman J."/>
            <person name="Simakov O."/>
            <person name="Rensing S.A."/>
            <person name="Terry A."/>
            <person name="Pangilinan J."/>
            <person name="Kapitonov V."/>
            <person name="Jurka J."/>
            <person name="Salamov A."/>
            <person name="Shapiro H."/>
            <person name="Schmutz J."/>
            <person name="Grimwood J."/>
            <person name="Lindquist E."/>
            <person name="Lucas S."/>
            <person name="Grigoriev I.V."/>
            <person name="Schmitt R."/>
            <person name="Kirk D."/>
            <person name="Rokhsar D.S."/>
        </authorList>
    </citation>
    <scope>NUCLEOTIDE SEQUENCE [LARGE SCALE GENOMIC DNA]</scope>
    <source>
        <strain evidence="2">f. Nagariensis / Eve</strain>
    </source>
</reference>
<keyword evidence="2" id="KW-1185">Reference proteome</keyword>
<dbReference type="InParanoid" id="D8TNF7"/>
<protein>
    <submittedName>
        <fullName evidence="1">Uncharacterized protein</fullName>
    </submittedName>
</protein>
<evidence type="ECO:0000313" key="2">
    <source>
        <dbReference type="Proteomes" id="UP000001058"/>
    </source>
</evidence>
<dbReference type="KEGG" id="vcn:VOLCADRAFT_57522"/>
<dbReference type="OrthoDB" id="1751476at2759"/>
<organism evidence="2">
    <name type="scientific">Volvox carteri f. nagariensis</name>
    <dbReference type="NCBI Taxonomy" id="3068"/>
    <lineage>
        <taxon>Eukaryota</taxon>
        <taxon>Viridiplantae</taxon>
        <taxon>Chlorophyta</taxon>
        <taxon>core chlorophytes</taxon>
        <taxon>Chlorophyceae</taxon>
        <taxon>CS clade</taxon>
        <taxon>Chlamydomonadales</taxon>
        <taxon>Volvocaceae</taxon>
        <taxon>Volvox</taxon>
    </lineage>
</organism>
<accession>D8TNF7</accession>
<dbReference type="Proteomes" id="UP000001058">
    <property type="component" value="Unassembled WGS sequence"/>
</dbReference>
<name>D8TNF7_VOLCA</name>
<gene>
    <name evidence="1" type="ORF">VOLCADRAFT_57522</name>
</gene>
<proteinExistence type="predicted"/>
<dbReference type="SUPFAM" id="SSF53098">
    <property type="entry name" value="Ribonuclease H-like"/>
    <property type="match status" value="1"/>
</dbReference>
<dbReference type="GeneID" id="9621108"/>